<evidence type="ECO:0000256" key="2">
    <source>
        <dbReference type="ARBA" id="ARBA00022801"/>
    </source>
</evidence>
<dbReference type="Gene3D" id="3.40.800.10">
    <property type="entry name" value="Ureohydrolase domain"/>
    <property type="match status" value="1"/>
</dbReference>
<keyword evidence="1" id="KW-0479">Metal-binding</keyword>
<dbReference type="InterPro" id="IPR023696">
    <property type="entry name" value="Ureohydrolase_dom_sf"/>
</dbReference>
<dbReference type="EC" id="3.5.3.-" evidence="5"/>
<evidence type="ECO:0000256" key="3">
    <source>
        <dbReference type="ARBA" id="ARBA00023211"/>
    </source>
</evidence>
<dbReference type="InterPro" id="IPR006035">
    <property type="entry name" value="Ureohydrolase"/>
</dbReference>
<organism evidence="5 6">
    <name type="scientific">Mesorhizobium marinum</name>
    <dbReference type="NCBI Taxonomy" id="3228790"/>
    <lineage>
        <taxon>Bacteria</taxon>
        <taxon>Pseudomonadati</taxon>
        <taxon>Pseudomonadota</taxon>
        <taxon>Alphaproteobacteria</taxon>
        <taxon>Hyphomicrobiales</taxon>
        <taxon>Phyllobacteriaceae</taxon>
        <taxon>Mesorhizobium</taxon>
    </lineage>
</organism>
<comment type="similarity">
    <text evidence="4">Belongs to the arginase family.</text>
</comment>
<reference evidence="5 6" key="1">
    <citation type="submission" date="2024-06" db="EMBL/GenBank/DDBJ databases">
        <authorList>
            <person name="Tuo L."/>
        </authorList>
    </citation>
    <scope>NUCLEOTIDE SEQUENCE [LARGE SCALE GENOMIC DNA]</scope>
    <source>
        <strain evidence="5 6">ZMM04-5</strain>
    </source>
</reference>
<evidence type="ECO:0000313" key="5">
    <source>
        <dbReference type="EMBL" id="MEW9806190.1"/>
    </source>
</evidence>
<keyword evidence="6" id="KW-1185">Reference proteome</keyword>
<dbReference type="PANTHER" id="PTHR43782:SF3">
    <property type="entry name" value="ARGINASE"/>
    <property type="match status" value="1"/>
</dbReference>
<evidence type="ECO:0000313" key="6">
    <source>
        <dbReference type="Proteomes" id="UP001556196"/>
    </source>
</evidence>
<keyword evidence="3" id="KW-0464">Manganese</keyword>
<proteinExistence type="inferred from homology"/>
<name>A0ABV3QYN1_9HYPH</name>
<dbReference type="CDD" id="cd09999">
    <property type="entry name" value="Arginase-like_1"/>
    <property type="match status" value="1"/>
</dbReference>
<dbReference type="PROSITE" id="PS51409">
    <property type="entry name" value="ARGINASE_2"/>
    <property type="match status" value="1"/>
</dbReference>
<dbReference type="Pfam" id="PF00491">
    <property type="entry name" value="Arginase"/>
    <property type="match status" value="1"/>
</dbReference>
<gene>
    <name evidence="5" type="ORF">ABUE31_09370</name>
</gene>
<sequence>MKISMIVAPYDSGRRHEGFGKGPDALLAGGLVETLALSGHDVDVVEIDKIKGLDDREIATGFAVCKAVAEKVSESRASGSFPIVLAGNCLTTCGALAGEAADSLIWFDQHGDINTPETSPFGFLDGMALATALGLCWRPMANAIPGFEAVDPAKCMLVDARDLDPDEKTLLASLPVIHAEVDEAADKVSALKKAGVSRTHLHIDLDVHDPDRLQVNRYAEPGGPEPAALREAASCMARSVPIVGLTLSAYDPAFDAKGEVPPEVGRLVVDFVAAMERI</sequence>
<dbReference type="GO" id="GO:0016787">
    <property type="term" value="F:hydrolase activity"/>
    <property type="evidence" value="ECO:0007669"/>
    <property type="project" value="UniProtKB-KW"/>
</dbReference>
<dbReference type="SUPFAM" id="SSF52768">
    <property type="entry name" value="Arginase/deacetylase"/>
    <property type="match status" value="1"/>
</dbReference>
<keyword evidence="2 5" id="KW-0378">Hydrolase</keyword>
<dbReference type="EMBL" id="JBFOCI010000002">
    <property type="protein sequence ID" value="MEW9806190.1"/>
    <property type="molecule type" value="Genomic_DNA"/>
</dbReference>
<dbReference type="Proteomes" id="UP001556196">
    <property type="component" value="Unassembled WGS sequence"/>
</dbReference>
<dbReference type="RefSeq" id="WP_367723262.1">
    <property type="nucleotide sequence ID" value="NZ_JBFOCH010000008.1"/>
</dbReference>
<accession>A0ABV3QYN1</accession>
<evidence type="ECO:0000256" key="4">
    <source>
        <dbReference type="PROSITE-ProRule" id="PRU00742"/>
    </source>
</evidence>
<protein>
    <submittedName>
        <fullName evidence="5">Arginase family protein</fullName>
        <ecNumber evidence="5">3.5.3.-</ecNumber>
    </submittedName>
</protein>
<evidence type="ECO:0000256" key="1">
    <source>
        <dbReference type="ARBA" id="ARBA00022723"/>
    </source>
</evidence>
<comment type="caution">
    <text evidence="5">The sequence shown here is derived from an EMBL/GenBank/DDBJ whole genome shotgun (WGS) entry which is preliminary data.</text>
</comment>
<dbReference type="PANTHER" id="PTHR43782">
    <property type="entry name" value="ARGINASE"/>
    <property type="match status" value="1"/>
</dbReference>